<accession>A0A915CTK1</accession>
<evidence type="ECO:0000256" key="2">
    <source>
        <dbReference type="PROSITE-ProRule" id="PRU00117"/>
    </source>
</evidence>
<dbReference type="Proteomes" id="UP000887574">
    <property type="component" value="Unplaced"/>
</dbReference>
<feature type="domain" description="K Homology" evidence="4">
    <location>
        <begin position="2"/>
        <end position="75"/>
    </location>
</feature>
<dbReference type="InterPro" id="IPR004088">
    <property type="entry name" value="KH_dom_type_1"/>
</dbReference>
<dbReference type="PANTHER" id="PTHR10288">
    <property type="entry name" value="KH DOMAIN CONTAINING RNA BINDING PROTEIN"/>
    <property type="match status" value="1"/>
</dbReference>
<dbReference type="SUPFAM" id="SSF54791">
    <property type="entry name" value="Eukaryotic type KH-domain (KH-domain type I)"/>
    <property type="match status" value="3"/>
</dbReference>
<feature type="region of interest" description="Disordered" evidence="3">
    <location>
        <begin position="399"/>
        <end position="420"/>
    </location>
</feature>
<dbReference type="AlphaFoldDB" id="A0A915CTK1"/>
<dbReference type="Gene3D" id="3.30.1370.10">
    <property type="entry name" value="K Homology domain, type 1"/>
    <property type="match status" value="3"/>
</dbReference>
<keyword evidence="1" id="KW-0677">Repeat</keyword>
<keyword evidence="2" id="KW-0694">RNA-binding</keyword>
<name>A0A915CTK1_9BILA</name>
<dbReference type="GO" id="GO:0003723">
    <property type="term" value="F:RNA binding"/>
    <property type="evidence" value="ECO:0007669"/>
    <property type="project" value="UniProtKB-UniRule"/>
</dbReference>
<dbReference type="PROSITE" id="PS50084">
    <property type="entry name" value="KH_TYPE_1"/>
    <property type="match status" value="3"/>
</dbReference>
<dbReference type="InterPro" id="IPR004087">
    <property type="entry name" value="KH_dom"/>
</dbReference>
<evidence type="ECO:0000256" key="1">
    <source>
        <dbReference type="ARBA" id="ARBA00022737"/>
    </source>
</evidence>
<dbReference type="Pfam" id="PF00013">
    <property type="entry name" value="KH_1"/>
    <property type="match status" value="3"/>
</dbReference>
<evidence type="ECO:0000259" key="4">
    <source>
        <dbReference type="SMART" id="SM00322"/>
    </source>
</evidence>
<sequence length="427" mass="47297">MACYEMRQILPAFPGTTQVGGAVIGKGGENVRTIGQKYNASISINDRNTAERVLSIIAKQDVIVDCVRDILPTFTKINPSKEAEVRKLVHRSHVGLIIGSKGASIKELKETTKTFINIYKEVCPNSTDRVVQINGSVDGVVRAVAKLIEELVKHPLTNPEQTYDAVNYDASLVPLYGGFLSPLNNQNMQFDNRPPSIYNGYDRALQHQQFYQTPGKHNIYMQQPHHTRDQSPLSIDRYGGYGHQTPRATYEQRLAPRSPSHPLPANRSKSCVGGPAATPIVFSEDFLQNQEQSTVHMGVPKDKIDRVIGVNGEVLNHIMQDVGVAIDLSITLRAFGLSLCRGLTVASFSSTRYDLQIMTKDQVHVATMIIKERAQHKDVHQINQQSHRPSDPSLMMRGAANETGYGHPGGDAGSRDEYVNNFSIQED</sequence>
<dbReference type="InterPro" id="IPR036612">
    <property type="entry name" value="KH_dom_type_1_sf"/>
</dbReference>
<feature type="domain" description="K Homology" evidence="4">
    <location>
        <begin position="291"/>
        <end position="375"/>
    </location>
</feature>
<keyword evidence="5" id="KW-1185">Reference proteome</keyword>
<dbReference type="WBParaSite" id="jg12272">
    <property type="protein sequence ID" value="jg12272"/>
    <property type="gene ID" value="jg12272"/>
</dbReference>
<protein>
    <submittedName>
        <fullName evidence="6">K Homology domain-containing protein</fullName>
    </submittedName>
</protein>
<organism evidence="5 6">
    <name type="scientific">Ditylenchus dipsaci</name>
    <dbReference type="NCBI Taxonomy" id="166011"/>
    <lineage>
        <taxon>Eukaryota</taxon>
        <taxon>Metazoa</taxon>
        <taxon>Ecdysozoa</taxon>
        <taxon>Nematoda</taxon>
        <taxon>Chromadorea</taxon>
        <taxon>Rhabditida</taxon>
        <taxon>Tylenchina</taxon>
        <taxon>Tylenchomorpha</taxon>
        <taxon>Sphaerularioidea</taxon>
        <taxon>Anguinidae</taxon>
        <taxon>Anguininae</taxon>
        <taxon>Ditylenchus</taxon>
    </lineage>
</organism>
<evidence type="ECO:0000256" key="3">
    <source>
        <dbReference type="SAM" id="MobiDB-lite"/>
    </source>
</evidence>
<proteinExistence type="predicted"/>
<feature type="domain" description="K Homology" evidence="4">
    <location>
        <begin position="81"/>
        <end position="153"/>
    </location>
</feature>
<dbReference type="SMART" id="SM00322">
    <property type="entry name" value="KH"/>
    <property type="match status" value="3"/>
</dbReference>
<evidence type="ECO:0000313" key="6">
    <source>
        <dbReference type="WBParaSite" id="jg12272"/>
    </source>
</evidence>
<evidence type="ECO:0000313" key="5">
    <source>
        <dbReference type="Proteomes" id="UP000887574"/>
    </source>
</evidence>
<reference evidence="6" key="1">
    <citation type="submission" date="2022-11" db="UniProtKB">
        <authorList>
            <consortium name="WormBaseParasite"/>
        </authorList>
    </citation>
    <scope>IDENTIFICATION</scope>
</reference>